<name>A0A820MSR8_9BILA</name>
<sequence>KNVFFPRVVNLTKSCSRNSTFRDESINSVLTSYSHMQNNSLDQRKTAYLLIADQKV</sequence>
<comment type="caution">
    <text evidence="1">The sequence shown here is derived from an EMBL/GenBank/DDBJ whole genome shotgun (WGS) entry which is preliminary data.</text>
</comment>
<evidence type="ECO:0000313" key="2">
    <source>
        <dbReference type="Proteomes" id="UP000663836"/>
    </source>
</evidence>
<dbReference type="Proteomes" id="UP000663836">
    <property type="component" value="Unassembled WGS sequence"/>
</dbReference>
<organism evidence="1 2">
    <name type="scientific">Rotaria sordida</name>
    <dbReference type="NCBI Taxonomy" id="392033"/>
    <lineage>
        <taxon>Eukaryota</taxon>
        <taxon>Metazoa</taxon>
        <taxon>Spiralia</taxon>
        <taxon>Gnathifera</taxon>
        <taxon>Rotifera</taxon>
        <taxon>Eurotatoria</taxon>
        <taxon>Bdelloidea</taxon>
        <taxon>Philodinida</taxon>
        <taxon>Philodinidae</taxon>
        <taxon>Rotaria</taxon>
    </lineage>
</organism>
<dbReference type="AlphaFoldDB" id="A0A820MSR8"/>
<feature type="non-terminal residue" evidence="1">
    <location>
        <position position="1"/>
    </location>
</feature>
<accession>A0A820MSR8</accession>
<proteinExistence type="predicted"/>
<evidence type="ECO:0000313" key="1">
    <source>
        <dbReference type="EMBL" id="CAF4377238.1"/>
    </source>
</evidence>
<gene>
    <name evidence="1" type="ORF">JBS370_LOCUS42725</name>
</gene>
<reference evidence="1" key="1">
    <citation type="submission" date="2021-02" db="EMBL/GenBank/DDBJ databases">
        <authorList>
            <person name="Nowell W R."/>
        </authorList>
    </citation>
    <scope>NUCLEOTIDE SEQUENCE</scope>
</reference>
<dbReference type="EMBL" id="CAJOBD010059206">
    <property type="protein sequence ID" value="CAF4377238.1"/>
    <property type="molecule type" value="Genomic_DNA"/>
</dbReference>
<protein>
    <submittedName>
        <fullName evidence="1">Uncharacterized protein</fullName>
    </submittedName>
</protein>